<evidence type="ECO:0000313" key="3">
    <source>
        <dbReference type="EMBL" id="MFC3226374.1"/>
    </source>
</evidence>
<evidence type="ECO:0000256" key="1">
    <source>
        <dbReference type="ARBA" id="ARBA00022801"/>
    </source>
</evidence>
<name>A0ABV7KVT6_9PROT</name>
<dbReference type="GO" id="GO:0016787">
    <property type="term" value="F:hydrolase activity"/>
    <property type="evidence" value="ECO:0007669"/>
    <property type="project" value="UniProtKB-KW"/>
</dbReference>
<dbReference type="PANTHER" id="PTHR43540">
    <property type="entry name" value="PEROXYUREIDOACRYLATE/UREIDOACRYLATE AMIDOHYDROLASE-RELATED"/>
    <property type="match status" value="1"/>
</dbReference>
<dbReference type="InterPro" id="IPR050272">
    <property type="entry name" value="Isochorismatase-like_hydrls"/>
</dbReference>
<accession>A0ABV7KVT6</accession>
<dbReference type="Gene3D" id="3.40.50.850">
    <property type="entry name" value="Isochorismatase-like"/>
    <property type="match status" value="1"/>
</dbReference>
<evidence type="ECO:0000259" key="2">
    <source>
        <dbReference type="Pfam" id="PF00857"/>
    </source>
</evidence>
<comment type="caution">
    <text evidence="3">The sequence shown here is derived from an EMBL/GenBank/DDBJ whole genome shotgun (WGS) entry which is preliminary data.</text>
</comment>
<sequence length="216" mass="23941">MAQAGQYPTADEVPVAERVAAPALVVVDMQNDFVRVGAPLEVPDARATIAPHLRLIDAFRSRGRPILFTRFLSRRSGNMLWHWSPQCRPDQRCCWPGHERSYGDRDRPLPCIDVIDELAPLADDPVIDKYGYGAFHGTGLDDLLKVLAVRSLVVTGTVTQICVEETAREAFHHGYRTSIAADAVSSFAPDLHAATLKNFAMKYGWVADSDEIIAWL</sequence>
<dbReference type="CDD" id="cd00431">
    <property type="entry name" value="cysteine_hydrolases"/>
    <property type="match status" value="1"/>
</dbReference>
<gene>
    <name evidence="3" type="ORF">ACFOGJ_03990</name>
</gene>
<reference evidence="4" key="1">
    <citation type="journal article" date="2019" name="Int. J. Syst. Evol. Microbiol.">
        <title>The Global Catalogue of Microorganisms (GCM) 10K type strain sequencing project: providing services to taxonomists for standard genome sequencing and annotation.</title>
        <authorList>
            <consortium name="The Broad Institute Genomics Platform"/>
            <consortium name="The Broad Institute Genome Sequencing Center for Infectious Disease"/>
            <person name="Wu L."/>
            <person name="Ma J."/>
        </authorList>
    </citation>
    <scope>NUCLEOTIDE SEQUENCE [LARGE SCALE GENOMIC DNA]</scope>
    <source>
        <strain evidence="4">KCTC 42964</strain>
    </source>
</reference>
<keyword evidence="4" id="KW-1185">Reference proteome</keyword>
<keyword evidence="1 3" id="KW-0378">Hydrolase</keyword>
<evidence type="ECO:0000313" key="4">
    <source>
        <dbReference type="Proteomes" id="UP001595528"/>
    </source>
</evidence>
<dbReference type="InterPro" id="IPR036380">
    <property type="entry name" value="Isochorismatase-like_sf"/>
</dbReference>
<dbReference type="Pfam" id="PF00857">
    <property type="entry name" value="Isochorismatase"/>
    <property type="match status" value="1"/>
</dbReference>
<dbReference type="SUPFAM" id="SSF52499">
    <property type="entry name" value="Isochorismatase-like hydrolases"/>
    <property type="match status" value="1"/>
</dbReference>
<proteinExistence type="predicted"/>
<organism evidence="3 4">
    <name type="scientific">Marinibaculum pumilum</name>
    <dbReference type="NCBI Taxonomy" id="1766165"/>
    <lineage>
        <taxon>Bacteria</taxon>
        <taxon>Pseudomonadati</taxon>
        <taxon>Pseudomonadota</taxon>
        <taxon>Alphaproteobacteria</taxon>
        <taxon>Rhodospirillales</taxon>
        <taxon>Rhodospirillaceae</taxon>
        <taxon>Marinibaculum</taxon>
    </lineage>
</organism>
<dbReference type="EMBL" id="JBHRTR010000011">
    <property type="protein sequence ID" value="MFC3226374.1"/>
    <property type="molecule type" value="Genomic_DNA"/>
</dbReference>
<protein>
    <submittedName>
        <fullName evidence="3">Cysteine hydrolase family protein</fullName>
    </submittedName>
</protein>
<dbReference type="Proteomes" id="UP001595528">
    <property type="component" value="Unassembled WGS sequence"/>
</dbReference>
<feature type="domain" description="Isochorismatase-like" evidence="2">
    <location>
        <begin position="23"/>
        <end position="211"/>
    </location>
</feature>
<dbReference type="InterPro" id="IPR000868">
    <property type="entry name" value="Isochorismatase-like_dom"/>
</dbReference>
<dbReference type="RefSeq" id="WP_379898316.1">
    <property type="nucleotide sequence ID" value="NZ_JBHRTR010000011.1"/>
</dbReference>